<name>X0SLG7_9ZZZZ</name>
<dbReference type="PANTHER" id="PTHR11431">
    <property type="entry name" value="FERRITIN"/>
    <property type="match status" value="1"/>
</dbReference>
<dbReference type="GO" id="GO:0008198">
    <property type="term" value="F:ferrous iron binding"/>
    <property type="evidence" value="ECO:0007669"/>
    <property type="project" value="TreeGrafter"/>
</dbReference>
<accession>X0SLG7</accession>
<comment type="caution">
    <text evidence="7">The sequence shown here is derived from an EMBL/GenBank/DDBJ whole genome shotgun (WGS) entry which is preliminary data.</text>
</comment>
<evidence type="ECO:0000256" key="4">
    <source>
        <dbReference type="ARBA" id="ARBA00023004"/>
    </source>
</evidence>
<dbReference type="SUPFAM" id="SSF47240">
    <property type="entry name" value="Ferritin-like"/>
    <property type="match status" value="1"/>
</dbReference>
<dbReference type="InterPro" id="IPR009078">
    <property type="entry name" value="Ferritin-like_SF"/>
</dbReference>
<dbReference type="FunFam" id="1.20.1260.10:FF:000001">
    <property type="entry name" value="Non-heme ferritin"/>
    <property type="match status" value="1"/>
</dbReference>
<dbReference type="InterPro" id="IPR001519">
    <property type="entry name" value="Ferritin"/>
</dbReference>
<feature type="transmembrane region" description="Helical" evidence="5">
    <location>
        <begin position="21"/>
        <end position="43"/>
    </location>
</feature>
<proteinExistence type="predicted"/>
<keyword evidence="3" id="KW-0560">Oxidoreductase</keyword>
<dbReference type="PANTHER" id="PTHR11431:SF127">
    <property type="entry name" value="BACTERIAL NON-HEME FERRITIN"/>
    <property type="match status" value="1"/>
</dbReference>
<dbReference type="AlphaFoldDB" id="X0SLG7"/>
<dbReference type="GO" id="GO:0006826">
    <property type="term" value="P:iron ion transport"/>
    <property type="evidence" value="ECO:0007669"/>
    <property type="project" value="InterPro"/>
</dbReference>
<dbReference type="InterPro" id="IPR009040">
    <property type="entry name" value="Ferritin-like_diiron"/>
</dbReference>
<evidence type="ECO:0000256" key="3">
    <source>
        <dbReference type="ARBA" id="ARBA00023002"/>
    </source>
</evidence>
<dbReference type="Pfam" id="PF00210">
    <property type="entry name" value="Ferritin"/>
    <property type="match status" value="1"/>
</dbReference>
<keyword evidence="4" id="KW-0408">Iron</keyword>
<dbReference type="EMBL" id="BARS01000741">
    <property type="protein sequence ID" value="GAF81928.1"/>
    <property type="molecule type" value="Genomic_DNA"/>
</dbReference>
<evidence type="ECO:0000259" key="6">
    <source>
        <dbReference type="PROSITE" id="PS50905"/>
    </source>
</evidence>
<keyword evidence="5" id="KW-1133">Transmembrane helix</keyword>
<gene>
    <name evidence="7" type="ORF">S01H1_01662</name>
</gene>
<dbReference type="GO" id="GO:0042802">
    <property type="term" value="F:identical protein binding"/>
    <property type="evidence" value="ECO:0007669"/>
    <property type="project" value="UniProtKB-ARBA"/>
</dbReference>
<dbReference type="GO" id="GO:0008199">
    <property type="term" value="F:ferric iron binding"/>
    <property type="evidence" value="ECO:0007669"/>
    <property type="project" value="InterPro"/>
</dbReference>
<reference evidence="7" key="1">
    <citation type="journal article" date="2014" name="Front. Microbiol.">
        <title>High frequency of phylogenetically diverse reductive dehalogenase-homologous genes in deep subseafloor sedimentary metagenomes.</title>
        <authorList>
            <person name="Kawai M."/>
            <person name="Futagami T."/>
            <person name="Toyoda A."/>
            <person name="Takaki Y."/>
            <person name="Nishi S."/>
            <person name="Hori S."/>
            <person name="Arai W."/>
            <person name="Tsubouchi T."/>
            <person name="Morono Y."/>
            <person name="Uchiyama I."/>
            <person name="Ito T."/>
            <person name="Fujiyama A."/>
            <person name="Inagaki F."/>
            <person name="Takami H."/>
        </authorList>
    </citation>
    <scope>NUCLEOTIDE SEQUENCE</scope>
    <source>
        <strain evidence="7">Expedition CK06-06</strain>
    </source>
</reference>
<protein>
    <recommendedName>
        <fullName evidence="6">Ferritin-like diiron domain-containing protein</fullName>
    </recommendedName>
</protein>
<dbReference type="CDD" id="cd01055">
    <property type="entry name" value="Nonheme_Ferritin"/>
    <property type="match status" value="1"/>
</dbReference>
<evidence type="ECO:0000256" key="5">
    <source>
        <dbReference type="SAM" id="Phobius"/>
    </source>
</evidence>
<dbReference type="Gene3D" id="1.20.1260.10">
    <property type="match status" value="1"/>
</dbReference>
<evidence type="ECO:0000256" key="1">
    <source>
        <dbReference type="ARBA" id="ARBA00022434"/>
    </source>
</evidence>
<keyword evidence="5" id="KW-0472">Membrane</keyword>
<keyword evidence="1" id="KW-0409">Iron storage</keyword>
<dbReference type="GO" id="GO:0006879">
    <property type="term" value="P:intracellular iron ion homeostasis"/>
    <property type="evidence" value="ECO:0007669"/>
    <property type="project" value="UniProtKB-KW"/>
</dbReference>
<dbReference type="InterPro" id="IPR041719">
    <property type="entry name" value="Ferritin_prok"/>
</dbReference>
<sequence length="171" mass="19701">MLSEKMVKSINHQINREHYSAYLYLSMASYAVAEGLNGFANWFTVQMKEEMFHAEKMYNYVNQQGGRVLLEAIEQPPSDFSSMLDLFEKTLEHEKGVTTMINNLVKLAREEDDYATESFLQWYVTEQVEEEASPSEIIQKLKFIGKDGRGLLMIDKDLAARVFTVPVVTEL</sequence>
<dbReference type="GO" id="GO:0004322">
    <property type="term" value="F:ferroxidase activity"/>
    <property type="evidence" value="ECO:0007669"/>
    <property type="project" value="TreeGrafter"/>
</dbReference>
<evidence type="ECO:0000313" key="7">
    <source>
        <dbReference type="EMBL" id="GAF81928.1"/>
    </source>
</evidence>
<keyword evidence="5" id="KW-0812">Transmembrane</keyword>
<dbReference type="InterPro" id="IPR012347">
    <property type="entry name" value="Ferritin-like"/>
</dbReference>
<dbReference type="InterPro" id="IPR008331">
    <property type="entry name" value="Ferritin_DPS_dom"/>
</dbReference>
<evidence type="ECO:0000256" key="2">
    <source>
        <dbReference type="ARBA" id="ARBA00022723"/>
    </source>
</evidence>
<keyword evidence="2" id="KW-0479">Metal-binding</keyword>
<feature type="domain" description="Ferritin-like diiron" evidence="6">
    <location>
        <begin position="1"/>
        <end position="145"/>
    </location>
</feature>
<dbReference type="GO" id="GO:0005829">
    <property type="term" value="C:cytosol"/>
    <property type="evidence" value="ECO:0007669"/>
    <property type="project" value="TreeGrafter"/>
</dbReference>
<dbReference type="PROSITE" id="PS50905">
    <property type="entry name" value="FERRITIN_LIKE"/>
    <property type="match status" value="1"/>
</dbReference>
<organism evidence="7">
    <name type="scientific">marine sediment metagenome</name>
    <dbReference type="NCBI Taxonomy" id="412755"/>
    <lineage>
        <taxon>unclassified sequences</taxon>
        <taxon>metagenomes</taxon>
        <taxon>ecological metagenomes</taxon>
    </lineage>
</organism>